<dbReference type="OrthoDB" id="9801546at2"/>
<dbReference type="Pfam" id="PF00392">
    <property type="entry name" value="GntR"/>
    <property type="match status" value="1"/>
</dbReference>
<comment type="caution">
    <text evidence="6">The sequence shown here is derived from an EMBL/GenBank/DDBJ whole genome shotgun (WGS) entry which is preliminary data.</text>
</comment>
<name>A0A5C6EL56_9BACT</name>
<dbReference type="GO" id="GO:0003700">
    <property type="term" value="F:DNA-binding transcription factor activity"/>
    <property type="evidence" value="ECO:0007669"/>
    <property type="project" value="InterPro"/>
</dbReference>
<evidence type="ECO:0000259" key="5">
    <source>
        <dbReference type="PROSITE" id="PS50949"/>
    </source>
</evidence>
<dbReference type="Proteomes" id="UP000317977">
    <property type="component" value="Unassembled WGS sequence"/>
</dbReference>
<dbReference type="PANTHER" id="PTHR38445">
    <property type="entry name" value="HTH-TYPE TRANSCRIPTIONAL REPRESSOR YTRA"/>
    <property type="match status" value="1"/>
</dbReference>
<dbReference type="InterPro" id="IPR036390">
    <property type="entry name" value="WH_DNA-bd_sf"/>
</dbReference>
<accession>A0A5C6EL56</accession>
<keyword evidence="3" id="KW-0804">Transcription</keyword>
<dbReference type="SUPFAM" id="SSF46785">
    <property type="entry name" value="Winged helix' DNA-binding domain"/>
    <property type="match status" value="1"/>
</dbReference>
<dbReference type="Gene3D" id="1.10.10.10">
    <property type="entry name" value="Winged helix-like DNA-binding domain superfamily/Winged helix DNA-binding domain"/>
    <property type="match status" value="1"/>
</dbReference>
<dbReference type="InterPro" id="IPR036388">
    <property type="entry name" value="WH-like_DNA-bd_sf"/>
</dbReference>
<feature type="domain" description="HTH gntR-type" evidence="5">
    <location>
        <begin position="11"/>
        <end position="79"/>
    </location>
</feature>
<keyword evidence="2" id="KW-0238">DNA-binding</keyword>
<dbReference type="RefSeq" id="WP_146535490.1">
    <property type="nucleotide sequence ID" value="NZ_SJPX01000004.1"/>
</dbReference>
<dbReference type="GO" id="GO:0003677">
    <property type="term" value="F:DNA binding"/>
    <property type="evidence" value="ECO:0007669"/>
    <property type="project" value="UniProtKB-KW"/>
</dbReference>
<gene>
    <name evidence="6" type="primary">ytrA_2</name>
    <name evidence="6" type="ORF">Poly59_38080</name>
</gene>
<dbReference type="CDD" id="cd07377">
    <property type="entry name" value="WHTH_GntR"/>
    <property type="match status" value="1"/>
</dbReference>
<evidence type="ECO:0000313" key="6">
    <source>
        <dbReference type="EMBL" id="TWU49194.1"/>
    </source>
</evidence>
<evidence type="ECO:0000256" key="4">
    <source>
        <dbReference type="SAM" id="MobiDB-lite"/>
    </source>
</evidence>
<organism evidence="6 7">
    <name type="scientific">Rubripirellula reticaptiva</name>
    <dbReference type="NCBI Taxonomy" id="2528013"/>
    <lineage>
        <taxon>Bacteria</taxon>
        <taxon>Pseudomonadati</taxon>
        <taxon>Planctomycetota</taxon>
        <taxon>Planctomycetia</taxon>
        <taxon>Pirellulales</taxon>
        <taxon>Pirellulaceae</taxon>
        <taxon>Rubripirellula</taxon>
    </lineage>
</organism>
<evidence type="ECO:0000256" key="3">
    <source>
        <dbReference type="ARBA" id="ARBA00023163"/>
    </source>
</evidence>
<evidence type="ECO:0000313" key="7">
    <source>
        <dbReference type="Proteomes" id="UP000317977"/>
    </source>
</evidence>
<dbReference type="AlphaFoldDB" id="A0A5C6EL56"/>
<proteinExistence type="predicted"/>
<reference evidence="6 7" key="1">
    <citation type="submission" date="2019-02" db="EMBL/GenBank/DDBJ databases">
        <title>Deep-cultivation of Planctomycetes and their phenomic and genomic characterization uncovers novel biology.</title>
        <authorList>
            <person name="Wiegand S."/>
            <person name="Jogler M."/>
            <person name="Boedeker C."/>
            <person name="Pinto D."/>
            <person name="Vollmers J."/>
            <person name="Rivas-Marin E."/>
            <person name="Kohn T."/>
            <person name="Peeters S.H."/>
            <person name="Heuer A."/>
            <person name="Rast P."/>
            <person name="Oberbeckmann S."/>
            <person name="Bunk B."/>
            <person name="Jeske O."/>
            <person name="Meyerdierks A."/>
            <person name="Storesund J.E."/>
            <person name="Kallscheuer N."/>
            <person name="Luecker S."/>
            <person name="Lage O.M."/>
            <person name="Pohl T."/>
            <person name="Merkel B.J."/>
            <person name="Hornburger P."/>
            <person name="Mueller R.-W."/>
            <person name="Bruemmer F."/>
            <person name="Labrenz M."/>
            <person name="Spormann A.M."/>
            <person name="Op Den Camp H."/>
            <person name="Overmann J."/>
            <person name="Amann R."/>
            <person name="Jetten M.S.M."/>
            <person name="Mascher T."/>
            <person name="Medema M.H."/>
            <person name="Devos D.P."/>
            <person name="Kaster A.-K."/>
            <person name="Ovreas L."/>
            <person name="Rohde M."/>
            <person name="Galperin M.Y."/>
            <person name="Jogler C."/>
        </authorList>
    </citation>
    <scope>NUCLEOTIDE SEQUENCE [LARGE SCALE GENOMIC DNA]</scope>
    <source>
        <strain evidence="6 7">Poly59</strain>
    </source>
</reference>
<evidence type="ECO:0000256" key="2">
    <source>
        <dbReference type="ARBA" id="ARBA00023125"/>
    </source>
</evidence>
<keyword evidence="7" id="KW-1185">Reference proteome</keyword>
<sequence>MFLSIDFHSDVAIYLQIVRQVKAAIAAGSMRPGQLLPSARVLSGQLAINPNTVARAFTELQSAGVIESLRGRGMVISTGAAALCRRHRDDVLAERIGEVLGEAWHAGLDQSKIQAIVDSELKKLTKTTPAVHVESSEDNSSASTKG</sequence>
<dbReference type="PANTHER" id="PTHR38445:SF7">
    <property type="entry name" value="GNTR-FAMILY TRANSCRIPTIONAL REGULATOR"/>
    <property type="match status" value="1"/>
</dbReference>
<dbReference type="PROSITE" id="PS50949">
    <property type="entry name" value="HTH_GNTR"/>
    <property type="match status" value="1"/>
</dbReference>
<dbReference type="EMBL" id="SJPX01000004">
    <property type="protein sequence ID" value="TWU49194.1"/>
    <property type="molecule type" value="Genomic_DNA"/>
</dbReference>
<protein>
    <submittedName>
        <fullName evidence="6">HTH-type transcriptional repressor YtrA</fullName>
    </submittedName>
</protein>
<dbReference type="SMART" id="SM00345">
    <property type="entry name" value="HTH_GNTR"/>
    <property type="match status" value="1"/>
</dbReference>
<evidence type="ECO:0000256" key="1">
    <source>
        <dbReference type="ARBA" id="ARBA00023015"/>
    </source>
</evidence>
<feature type="region of interest" description="Disordered" evidence="4">
    <location>
        <begin position="127"/>
        <end position="146"/>
    </location>
</feature>
<dbReference type="InterPro" id="IPR000524">
    <property type="entry name" value="Tscrpt_reg_HTH_GntR"/>
</dbReference>
<keyword evidence="1" id="KW-0805">Transcription regulation</keyword>